<organism evidence="1 2">
    <name type="scientific">Providencia rustigianii DSM 4541</name>
    <dbReference type="NCBI Taxonomy" id="500637"/>
    <lineage>
        <taxon>Bacteria</taxon>
        <taxon>Pseudomonadati</taxon>
        <taxon>Pseudomonadota</taxon>
        <taxon>Gammaproteobacteria</taxon>
        <taxon>Enterobacterales</taxon>
        <taxon>Morganellaceae</taxon>
        <taxon>Providencia</taxon>
    </lineage>
</organism>
<dbReference type="STRING" id="500637.PROVRUST_08315"/>
<keyword evidence="2" id="KW-1185">Reference proteome</keyword>
<dbReference type="RefSeq" id="WP_006816303.1">
    <property type="nucleotide sequence ID" value="NZ_GG703823.1"/>
</dbReference>
<dbReference type="AlphaFoldDB" id="D1P7U2"/>
<dbReference type="Proteomes" id="UP000005512">
    <property type="component" value="Unassembled WGS sequence"/>
</dbReference>
<name>D1P7U2_9GAMM</name>
<comment type="caution">
    <text evidence="1">The sequence shown here is derived from an EMBL/GenBank/DDBJ whole genome shotgun (WGS) entry which is preliminary data.</text>
</comment>
<gene>
    <name evidence="1" type="ORF">PROVRUST_08315</name>
</gene>
<reference evidence="1" key="1">
    <citation type="submission" date="2009-12" db="EMBL/GenBank/DDBJ databases">
        <authorList>
            <person name="Weinstock G."/>
            <person name="Sodergren E."/>
            <person name="Clifton S."/>
            <person name="Fulton L."/>
            <person name="Fulton B."/>
            <person name="Courtney L."/>
            <person name="Fronick C."/>
            <person name="Harrison M."/>
            <person name="Strong C."/>
            <person name="Farmer C."/>
            <person name="Delahaunty K."/>
            <person name="Markovic C."/>
            <person name="Hall O."/>
            <person name="Minx P."/>
            <person name="Tomlinson C."/>
            <person name="Mitreva M."/>
            <person name="Nelson J."/>
            <person name="Hou S."/>
            <person name="Wollam A."/>
            <person name="Pepin K.H."/>
            <person name="Johnson M."/>
            <person name="Bhonagiri V."/>
            <person name="Nash W.E."/>
            <person name="Warren W."/>
            <person name="Chinwalla A."/>
            <person name="Mardis E.R."/>
            <person name="Wilson R.K."/>
        </authorList>
    </citation>
    <scope>NUCLEOTIDE SEQUENCE [LARGE SCALE GENOMIC DNA]</scope>
    <source>
        <strain evidence="1">DSM 4541</strain>
    </source>
</reference>
<evidence type="ECO:0000313" key="1">
    <source>
        <dbReference type="EMBL" id="EFB70541.1"/>
    </source>
</evidence>
<accession>D1P7U2</accession>
<dbReference type="EMBL" id="ABXV02000063">
    <property type="protein sequence ID" value="EFB70541.1"/>
    <property type="molecule type" value="Genomic_DNA"/>
</dbReference>
<sequence length="43" mass="4465">MSMFTGDESTPAFVLAASGENINALIQGRLMSLSMTDNVGTEG</sequence>
<proteinExistence type="predicted"/>
<protein>
    <submittedName>
        <fullName evidence="1">Uncharacterized protein</fullName>
    </submittedName>
</protein>
<dbReference type="HOGENOM" id="CLU_3238224_0_0_6"/>
<evidence type="ECO:0000313" key="2">
    <source>
        <dbReference type="Proteomes" id="UP000005512"/>
    </source>
</evidence>